<name>A0ABD5ISX3_9BACL</name>
<evidence type="ECO:0000259" key="1">
    <source>
        <dbReference type="Pfam" id="PF12146"/>
    </source>
</evidence>
<dbReference type="Pfam" id="PF12146">
    <property type="entry name" value="Hydrolase_4"/>
    <property type="match status" value="1"/>
</dbReference>
<organism evidence="2 3">
    <name type="scientific">Anoxybacteroides rupiense</name>
    <dbReference type="NCBI Taxonomy" id="311460"/>
    <lineage>
        <taxon>Bacteria</taxon>
        <taxon>Bacillati</taxon>
        <taxon>Bacillota</taxon>
        <taxon>Bacilli</taxon>
        <taxon>Bacillales</taxon>
        <taxon>Anoxybacillaceae</taxon>
        <taxon>Anoxybacteroides</taxon>
    </lineage>
</organism>
<dbReference type="InterPro" id="IPR029058">
    <property type="entry name" value="AB_hydrolase_fold"/>
</dbReference>
<dbReference type="PANTHER" id="PTHR43265">
    <property type="entry name" value="ESTERASE ESTD"/>
    <property type="match status" value="1"/>
</dbReference>
<dbReference type="InterPro" id="IPR022742">
    <property type="entry name" value="Hydrolase_4"/>
</dbReference>
<dbReference type="Gene3D" id="3.40.50.1820">
    <property type="entry name" value="alpha/beta hydrolase"/>
    <property type="match status" value="1"/>
</dbReference>
<keyword evidence="2" id="KW-0378">Hydrolase</keyword>
<comment type="caution">
    <text evidence="2">The sequence shown here is derived from an EMBL/GenBank/DDBJ whole genome shotgun (WGS) entry which is preliminary data.</text>
</comment>
<dbReference type="PANTHER" id="PTHR43265:SF1">
    <property type="entry name" value="ESTERASE ESTD"/>
    <property type="match status" value="1"/>
</dbReference>
<dbReference type="GO" id="GO:0016787">
    <property type="term" value="F:hydrolase activity"/>
    <property type="evidence" value="ECO:0007669"/>
    <property type="project" value="UniProtKB-KW"/>
</dbReference>
<feature type="domain" description="Serine aminopeptidase S33" evidence="1">
    <location>
        <begin position="30"/>
        <end position="144"/>
    </location>
</feature>
<dbReference type="Proteomes" id="UP001339962">
    <property type="component" value="Unassembled WGS sequence"/>
</dbReference>
<gene>
    <name evidence="2" type="ORF">P9850_05955</name>
</gene>
<evidence type="ECO:0000313" key="2">
    <source>
        <dbReference type="EMBL" id="MED5051405.1"/>
    </source>
</evidence>
<reference evidence="2 3" key="1">
    <citation type="submission" date="2023-03" db="EMBL/GenBank/DDBJ databases">
        <title>Bacillus Genome Sequencing.</title>
        <authorList>
            <person name="Dunlap C."/>
        </authorList>
    </citation>
    <scope>NUCLEOTIDE SEQUENCE [LARGE SCALE GENOMIC DNA]</scope>
    <source>
        <strain evidence="2 3">NRS-38</strain>
    </source>
</reference>
<dbReference type="SUPFAM" id="SSF53474">
    <property type="entry name" value="alpha/beta-Hydrolases"/>
    <property type="match status" value="1"/>
</dbReference>
<sequence length="254" mass="28666">MQKAITLVHRGMTLRGMEHIPPRKEGEKVPAVILFHGFTGTKLEPHRLFLKLSRALEKQGIASFRFDFLGSGESDGNFEDMTVSSEIAEAHAILDFVKKDERIDATKICLLGLSMGGLVASVLAGERAAEIHKLILLAPAGNMYELMMYMVKQNKIDITVPYYDHAGNLVGRSFLEDLKTINVFERAKPYRGPVLLIHGTNDDVVPYQVSSQYQQRCYGEQATIHWINGANHTFDRHEWECEVLDKVLQFASIY</sequence>
<accession>A0ABD5ISX3</accession>
<dbReference type="RefSeq" id="WP_080861080.1">
    <property type="nucleotide sequence ID" value="NZ_JARTLI010000005.1"/>
</dbReference>
<dbReference type="InterPro" id="IPR053145">
    <property type="entry name" value="AB_hydrolase_Est10"/>
</dbReference>
<evidence type="ECO:0000313" key="3">
    <source>
        <dbReference type="Proteomes" id="UP001339962"/>
    </source>
</evidence>
<protein>
    <submittedName>
        <fullName evidence="2">Alpha/beta fold hydrolase</fullName>
    </submittedName>
</protein>
<proteinExistence type="predicted"/>
<dbReference type="EMBL" id="JARTLI010000005">
    <property type="protein sequence ID" value="MED5051405.1"/>
    <property type="molecule type" value="Genomic_DNA"/>
</dbReference>
<dbReference type="AlphaFoldDB" id="A0ABD5ISX3"/>